<comment type="caution">
    <text evidence="2">The sequence shown here is derived from an EMBL/GenBank/DDBJ whole genome shotgun (WGS) entry which is preliminary data.</text>
</comment>
<proteinExistence type="predicted"/>
<reference evidence="2" key="1">
    <citation type="submission" date="2017-09" db="EMBL/GenBank/DDBJ databases">
        <title>Polyketide synthases of a Diaporthe helianthi virulent isolate.</title>
        <authorList>
            <person name="Baroncelli R."/>
        </authorList>
    </citation>
    <scope>NUCLEOTIDE SEQUENCE [LARGE SCALE GENOMIC DNA]</scope>
    <source>
        <strain evidence="2">7/96</strain>
    </source>
</reference>
<gene>
    <name evidence="2" type="ORF">DHEL01_v204003</name>
</gene>
<sequence length="93" mass="10003">MAGNISTNMDAEVSKFFIHADKCLGVDAFEEASKQIPGTGRPATDSPLKKTFALEEGKGSASTRFVPTPREEPKADDGQAEANVPRDSWVCFV</sequence>
<keyword evidence="3" id="KW-1185">Reference proteome</keyword>
<evidence type="ECO:0000313" key="2">
    <source>
        <dbReference type="EMBL" id="POS77611.1"/>
    </source>
</evidence>
<protein>
    <submittedName>
        <fullName evidence="2">Uncharacterized protein</fullName>
    </submittedName>
</protein>
<dbReference type="EMBL" id="MAVT02000255">
    <property type="protein sequence ID" value="POS77611.1"/>
    <property type="molecule type" value="Genomic_DNA"/>
</dbReference>
<name>A0A2P5I557_DIAHE</name>
<accession>A0A2P5I557</accession>
<evidence type="ECO:0000313" key="3">
    <source>
        <dbReference type="Proteomes" id="UP000094444"/>
    </source>
</evidence>
<organism evidence="2 3">
    <name type="scientific">Diaporthe helianthi</name>
    <dbReference type="NCBI Taxonomy" id="158607"/>
    <lineage>
        <taxon>Eukaryota</taxon>
        <taxon>Fungi</taxon>
        <taxon>Dikarya</taxon>
        <taxon>Ascomycota</taxon>
        <taxon>Pezizomycotina</taxon>
        <taxon>Sordariomycetes</taxon>
        <taxon>Sordariomycetidae</taxon>
        <taxon>Diaporthales</taxon>
        <taxon>Diaporthaceae</taxon>
        <taxon>Diaporthe</taxon>
    </lineage>
</organism>
<dbReference type="InParanoid" id="A0A2P5I557"/>
<feature type="region of interest" description="Disordered" evidence="1">
    <location>
        <begin position="53"/>
        <end position="82"/>
    </location>
</feature>
<evidence type="ECO:0000256" key="1">
    <source>
        <dbReference type="SAM" id="MobiDB-lite"/>
    </source>
</evidence>
<dbReference type="Proteomes" id="UP000094444">
    <property type="component" value="Unassembled WGS sequence"/>
</dbReference>
<dbReference type="AlphaFoldDB" id="A0A2P5I557"/>